<organism evidence="1 2">
    <name type="scientific">Azospirillum oleiclasticum</name>
    <dbReference type="NCBI Taxonomy" id="2735135"/>
    <lineage>
        <taxon>Bacteria</taxon>
        <taxon>Pseudomonadati</taxon>
        <taxon>Pseudomonadota</taxon>
        <taxon>Alphaproteobacteria</taxon>
        <taxon>Rhodospirillales</taxon>
        <taxon>Azospirillaceae</taxon>
        <taxon>Azospirillum</taxon>
    </lineage>
</organism>
<dbReference type="InterPro" id="IPR039498">
    <property type="entry name" value="NTP_transf_5"/>
</dbReference>
<sequence length="371" mass="39287">MPATPPLRHALPPPLRAVVDLVAGRRVAGGDIGDPEAVLRLLERHRLLLAVAEPGPLTGVLAGPRRRETAAVLGMQAELARVAAGLDGAGIEALALKGPAFARLVHGRADRRSCRDLDLLVRPAQEADALAALGRLGYAVAQRDDNATVLRGPGGRGMVELHTRLGDGEATFPERVARPFEVAVAVTLAGEAVRTLPTDLALAYAAQHGTRHLWRVLLWVWDMAAAGRNPAVDWAAALETARRLGVERQLALGVALADGLFGGGLPGPLAAERRLSVRAGRHAATLAPVFSTPVPETEHQAILQVGLARYIALRMALESSARARLAVAGELFGPSPRDRAAMPLPSGLAFLYPLLRAGRLAGRLGHWRRGW</sequence>
<name>A0ABX2TM37_9PROT</name>
<accession>A0ABX2TM37</accession>
<comment type="caution">
    <text evidence="1">The sequence shown here is derived from an EMBL/GenBank/DDBJ whole genome shotgun (WGS) entry which is preliminary data.</text>
</comment>
<dbReference type="Proteomes" id="UP000584642">
    <property type="component" value="Unassembled WGS sequence"/>
</dbReference>
<dbReference type="RefSeq" id="WP_180286048.1">
    <property type="nucleotide sequence ID" value="NZ_JABFDB010000038.1"/>
</dbReference>
<dbReference type="Pfam" id="PF14907">
    <property type="entry name" value="NTP_transf_5"/>
    <property type="match status" value="1"/>
</dbReference>
<proteinExistence type="predicted"/>
<keyword evidence="2" id="KW-1185">Reference proteome</keyword>
<protein>
    <submittedName>
        <fullName evidence="1">Nucleotidyltransferase family protein</fullName>
    </submittedName>
</protein>
<dbReference type="EMBL" id="JABFDB010000038">
    <property type="protein sequence ID" value="NYZ24274.1"/>
    <property type="molecule type" value="Genomic_DNA"/>
</dbReference>
<reference evidence="1 2" key="1">
    <citation type="submission" date="2020-05" db="EMBL/GenBank/DDBJ databases">
        <title>Azospirillum oleiclasticum sp. nov, a nitrogen-fixing and heavy crude oil-emulsifying bacterium isolated from the crude oil of Yumen Oilfield.</title>
        <authorList>
            <person name="Wu D."/>
            <person name="Cai M."/>
            <person name="Zhang X."/>
        </authorList>
    </citation>
    <scope>NUCLEOTIDE SEQUENCE [LARGE SCALE GENOMIC DNA]</scope>
    <source>
        <strain evidence="1 2">ROY-1-1-2</strain>
    </source>
</reference>
<gene>
    <name evidence="1" type="ORF">HND93_31595</name>
</gene>
<dbReference type="Gene3D" id="3.30.460.40">
    <property type="match status" value="1"/>
</dbReference>
<evidence type="ECO:0000313" key="2">
    <source>
        <dbReference type="Proteomes" id="UP000584642"/>
    </source>
</evidence>
<evidence type="ECO:0000313" key="1">
    <source>
        <dbReference type="EMBL" id="NYZ24274.1"/>
    </source>
</evidence>